<feature type="domain" description="HEPN" evidence="1">
    <location>
        <begin position="15"/>
        <end position="114"/>
    </location>
</feature>
<gene>
    <name evidence="2" type="ORF">JDS37_09440</name>
</gene>
<accession>A0AAP9ZG85</accession>
<dbReference type="AlphaFoldDB" id="A0AAP9ZG85"/>
<sequence>MPDRLIEIADHIESAHLASTDIEQHRIRSAINRAYYAAFLTARGVCEEKGFEGSGSSHEKIVDALIRQPGLVPLGNKLKDIKTLRHAADYKWGRNMSHRDMKKVIRHSRELISSLQAI</sequence>
<dbReference type="Gene3D" id="1.20.120.330">
    <property type="entry name" value="Nucleotidyltransferases domain 2"/>
    <property type="match status" value="1"/>
</dbReference>
<dbReference type="EMBL" id="CP066539">
    <property type="protein sequence ID" value="QRL05129.1"/>
    <property type="molecule type" value="Genomic_DNA"/>
</dbReference>
<evidence type="ECO:0000259" key="1">
    <source>
        <dbReference type="Pfam" id="PF05168"/>
    </source>
</evidence>
<reference evidence="2" key="1">
    <citation type="submission" date="2020-12" db="EMBL/GenBank/DDBJ databases">
        <title>Genome reconstruction of Halomonas venusta strain DSM 4743.</title>
        <authorList>
            <person name="Aguirre-Garrido J.F."/>
            <person name="Hernandez-Soto L.M."/>
            <person name="Martinez-Abarca F."/>
        </authorList>
    </citation>
    <scope>NUCLEOTIDE SEQUENCE</scope>
    <source>
        <strain evidence="2">4743</strain>
    </source>
</reference>
<organism evidence="2 3">
    <name type="scientific">Vreelandella venusta</name>
    <dbReference type="NCBI Taxonomy" id="44935"/>
    <lineage>
        <taxon>Bacteria</taxon>
        <taxon>Pseudomonadati</taxon>
        <taxon>Pseudomonadota</taxon>
        <taxon>Gammaproteobacteria</taxon>
        <taxon>Oceanospirillales</taxon>
        <taxon>Halomonadaceae</taxon>
        <taxon>Vreelandella</taxon>
    </lineage>
</organism>
<dbReference type="InterPro" id="IPR007842">
    <property type="entry name" value="HEPN_dom"/>
</dbReference>
<evidence type="ECO:0000313" key="3">
    <source>
        <dbReference type="Proteomes" id="UP000663479"/>
    </source>
</evidence>
<dbReference type="RefSeq" id="WP_186808819.1">
    <property type="nucleotide sequence ID" value="NZ_BJUL01000006.1"/>
</dbReference>
<proteinExistence type="predicted"/>
<dbReference type="Proteomes" id="UP000663479">
    <property type="component" value="Chromosome"/>
</dbReference>
<dbReference type="Pfam" id="PF05168">
    <property type="entry name" value="HEPN"/>
    <property type="match status" value="1"/>
</dbReference>
<evidence type="ECO:0000313" key="2">
    <source>
        <dbReference type="EMBL" id="QRL05129.1"/>
    </source>
</evidence>
<protein>
    <submittedName>
        <fullName evidence="2">HEPN domain-containing protein</fullName>
    </submittedName>
</protein>
<name>A0AAP9ZG85_9GAMM</name>